<dbReference type="InterPro" id="IPR010982">
    <property type="entry name" value="Lambda_DNA-bd_dom_sf"/>
</dbReference>
<dbReference type="eggNOG" id="COG1396">
    <property type="taxonomic scope" value="Bacteria"/>
</dbReference>
<protein>
    <submittedName>
        <fullName evidence="2">Probable transcriptional regulator</fullName>
    </submittedName>
</protein>
<evidence type="ECO:0000313" key="3">
    <source>
        <dbReference type="Proteomes" id="UP000008842"/>
    </source>
</evidence>
<dbReference type="Proteomes" id="UP000008842">
    <property type="component" value="Chromosome"/>
</dbReference>
<organism evidence="2 3">
    <name type="scientific">Porphyromonas gingivalis (strain ATCC 33277 / DSM 20709 / CIP 103683 / JCM 12257 / NCTC 11834 / 2561)</name>
    <dbReference type="NCBI Taxonomy" id="431947"/>
    <lineage>
        <taxon>Bacteria</taxon>
        <taxon>Pseudomonadati</taxon>
        <taxon>Bacteroidota</taxon>
        <taxon>Bacteroidia</taxon>
        <taxon>Bacteroidales</taxon>
        <taxon>Porphyromonadaceae</taxon>
        <taxon>Porphyromonas</taxon>
    </lineage>
</organism>
<dbReference type="PROSITE" id="PS50943">
    <property type="entry name" value="HTH_CROC1"/>
    <property type="match status" value="1"/>
</dbReference>
<dbReference type="AlphaFoldDB" id="B2RJD3"/>
<evidence type="ECO:0000313" key="2">
    <source>
        <dbReference type="EMBL" id="BAG33478.1"/>
    </source>
</evidence>
<reference evidence="2 3" key="1">
    <citation type="journal article" date="2008" name="DNA Res.">
        <title>Determination of the genome sequence of Porphyromonas gingivalis strain ATCC 33277 and genomic comparison with strain W83 revealed extensive genome rearrangements in P. gingivalis.</title>
        <authorList>
            <person name="Naito M."/>
            <person name="Hirakawa H."/>
            <person name="Yamashita A."/>
            <person name="Ohara N."/>
            <person name="Shoji M."/>
            <person name="Yukitake H."/>
            <person name="Nakayama K."/>
            <person name="Toh H."/>
            <person name="Yoshimura F."/>
            <person name="Kuhara S."/>
            <person name="Hattori M."/>
            <person name="Hayashi T."/>
            <person name="Nakayama K."/>
        </authorList>
    </citation>
    <scope>NUCLEOTIDE SEQUENCE [LARGE SCALE GENOMIC DNA]</scope>
    <source>
        <strain evidence="3">ATCC 33277 / DSM 20709 / CIP 103683 / JCM 12257 / NCTC 11834 / 2561</strain>
    </source>
</reference>
<dbReference type="InterPro" id="IPR001387">
    <property type="entry name" value="Cro/C1-type_HTH"/>
</dbReference>
<evidence type="ECO:0000259" key="1">
    <source>
        <dbReference type="PROSITE" id="PS50943"/>
    </source>
</evidence>
<name>B2RJD3_PORG3</name>
<dbReference type="GO" id="GO:0003677">
    <property type="term" value="F:DNA binding"/>
    <property type="evidence" value="ECO:0007669"/>
    <property type="project" value="InterPro"/>
</dbReference>
<dbReference type="CDD" id="cd00093">
    <property type="entry name" value="HTH_XRE"/>
    <property type="match status" value="1"/>
</dbReference>
<accession>B2RJD3</accession>
<feature type="domain" description="HTH cro/C1-type" evidence="1">
    <location>
        <begin position="26"/>
        <end position="56"/>
    </location>
</feature>
<dbReference type="HOGENOM" id="CLU_153788_4_0_10"/>
<sequence>MICMDNILTLIDCNPQSVAMQVASRVKARRLEMNLTQEGIALRAGMKLPTYRRFERTGEISFRGLLQIGFALNALQDFALLFAQRQYQTLDEVLAEQQPKRKRGSKK</sequence>
<proteinExistence type="predicted"/>
<dbReference type="KEGG" id="pgn:PGN_0959"/>
<gene>
    <name evidence="2" type="ordered locus">PGN_0959</name>
</gene>
<dbReference type="EMBL" id="AP009380">
    <property type="protein sequence ID" value="BAG33478.1"/>
    <property type="molecule type" value="Genomic_DNA"/>
</dbReference>
<dbReference type="Gene3D" id="1.10.260.40">
    <property type="entry name" value="lambda repressor-like DNA-binding domains"/>
    <property type="match status" value="1"/>
</dbReference>
<dbReference type="SUPFAM" id="SSF47413">
    <property type="entry name" value="lambda repressor-like DNA-binding domains"/>
    <property type="match status" value="1"/>
</dbReference>